<sequence>MKKIITITAFALLLLTAYGFRIGGFREDTTVPHDLYIAESLFVGDALVDTGSITVLGKSYIGNAAADTIFNVGVVIDSSNHIVMGDLTVSGKATSKFDEVVKAATDSIKVAECKGTLINNYGQGAASTLTLPTAVEGYALQIVITDTDDSLYIDVQGTDKFYLDGVALDDGDRVTNGTPAVGDMISIISVQTGASEWNWIANTIKGTWADGG</sequence>
<organism evidence="1">
    <name type="scientific">viral metagenome</name>
    <dbReference type="NCBI Taxonomy" id="1070528"/>
    <lineage>
        <taxon>unclassified sequences</taxon>
        <taxon>metagenomes</taxon>
        <taxon>organismal metagenomes</taxon>
    </lineage>
</organism>
<name>A0A6M3KHE8_9ZZZZ</name>
<reference evidence="1" key="1">
    <citation type="submission" date="2020-03" db="EMBL/GenBank/DDBJ databases">
        <title>The deep terrestrial virosphere.</title>
        <authorList>
            <person name="Holmfeldt K."/>
            <person name="Nilsson E."/>
            <person name="Simone D."/>
            <person name="Lopez-Fernandez M."/>
            <person name="Wu X."/>
            <person name="de Brujin I."/>
            <person name="Lundin D."/>
            <person name="Andersson A."/>
            <person name="Bertilsson S."/>
            <person name="Dopson M."/>
        </authorList>
    </citation>
    <scope>NUCLEOTIDE SEQUENCE</scope>
    <source>
        <strain evidence="1">MM415A00538</strain>
    </source>
</reference>
<accession>A0A6M3KHE8</accession>
<proteinExistence type="predicted"/>
<protein>
    <submittedName>
        <fullName evidence="1">Uncharacterized protein</fullName>
    </submittedName>
</protein>
<evidence type="ECO:0000313" key="1">
    <source>
        <dbReference type="EMBL" id="QJA81427.1"/>
    </source>
</evidence>
<gene>
    <name evidence="1" type="ORF">MM415A00538_0025</name>
</gene>
<dbReference type="EMBL" id="MT142458">
    <property type="protein sequence ID" value="QJA81427.1"/>
    <property type="molecule type" value="Genomic_DNA"/>
</dbReference>
<dbReference type="AlphaFoldDB" id="A0A6M3KHE8"/>